<sequence length="24" mass="2952">MKYINSYCFCNSASWNCVLYELHY</sequence>
<reference evidence="1" key="1">
    <citation type="submission" date="2018-02" db="EMBL/GenBank/DDBJ databases">
        <title>Rhizophora mucronata_Transcriptome.</title>
        <authorList>
            <person name="Meera S.P."/>
            <person name="Sreeshan A."/>
            <person name="Augustine A."/>
        </authorList>
    </citation>
    <scope>NUCLEOTIDE SEQUENCE</scope>
    <source>
        <tissue evidence="1">Leaf</tissue>
    </source>
</reference>
<accession>A0A2P2IVW2</accession>
<proteinExistence type="predicted"/>
<name>A0A2P2IVW2_RHIMU</name>
<protein>
    <submittedName>
        <fullName evidence="1">Uncharacterized protein</fullName>
    </submittedName>
</protein>
<organism evidence="1">
    <name type="scientific">Rhizophora mucronata</name>
    <name type="common">Asiatic mangrove</name>
    <dbReference type="NCBI Taxonomy" id="61149"/>
    <lineage>
        <taxon>Eukaryota</taxon>
        <taxon>Viridiplantae</taxon>
        <taxon>Streptophyta</taxon>
        <taxon>Embryophyta</taxon>
        <taxon>Tracheophyta</taxon>
        <taxon>Spermatophyta</taxon>
        <taxon>Magnoliopsida</taxon>
        <taxon>eudicotyledons</taxon>
        <taxon>Gunneridae</taxon>
        <taxon>Pentapetalae</taxon>
        <taxon>rosids</taxon>
        <taxon>fabids</taxon>
        <taxon>Malpighiales</taxon>
        <taxon>Rhizophoraceae</taxon>
        <taxon>Rhizophora</taxon>
    </lineage>
</organism>
<dbReference type="AlphaFoldDB" id="A0A2P2IVW2"/>
<dbReference type="EMBL" id="GGEC01004881">
    <property type="protein sequence ID" value="MBW85364.1"/>
    <property type="molecule type" value="Transcribed_RNA"/>
</dbReference>
<evidence type="ECO:0000313" key="1">
    <source>
        <dbReference type="EMBL" id="MBW85364.1"/>
    </source>
</evidence>